<evidence type="ECO:0000259" key="4">
    <source>
        <dbReference type="PROSITE" id="PS51071"/>
    </source>
</evidence>
<dbReference type="GO" id="GO:0097367">
    <property type="term" value="F:carbohydrate derivative binding"/>
    <property type="evidence" value="ECO:0007669"/>
    <property type="project" value="InterPro"/>
</dbReference>
<keyword evidence="6" id="KW-0614">Plasmid</keyword>
<dbReference type="InterPro" id="IPR035472">
    <property type="entry name" value="RpiR-like_SIS"/>
</dbReference>
<reference evidence="7" key="1">
    <citation type="submission" date="2018-05" db="EMBL/GenBank/DDBJ databases">
        <title>Azospirillum thermophila sp. nov., a novel isolated from hot spring.</title>
        <authorList>
            <person name="Zhao Z."/>
        </authorList>
    </citation>
    <scope>NUCLEOTIDE SEQUENCE [LARGE SCALE GENOMIC DNA]</scope>
    <source>
        <strain evidence="7">CFH 70021</strain>
        <plasmid evidence="7">unnamed1</plasmid>
    </source>
</reference>
<evidence type="ECO:0000256" key="2">
    <source>
        <dbReference type="ARBA" id="ARBA00023125"/>
    </source>
</evidence>
<geneLocation type="plasmid" evidence="6 7">
    <name>unnamed1</name>
</geneLocation>
<dbReference type="InterPro" id="IPR036388">
    <property type="entry name" value="WH-like_DNA-bd_sf"/>
</dbReference>
<feature type="domain" description="HTH rpiR-type" evidence="4">
    <location>
        <begin position="1"/>
        <end position="75"/>
    </location>
</feature>
<dbReference type="KEGG" id="azz:DEW08_23775"/>
<proteinExistence type="predicted"/>
<dbReference type="InterPro" id="IPR000281">
    <property type="entry name" value="HTH_RpiR"/>
</dbReference>
<evidence type="ECO:0000313" key="7">
    <source>
        <dbReference type="Proteomes" id="UP000245629"/>
    </source>
</evidence>
<dbReference type="GO" id="GO:1901135">
    <property type="term" value="P:carbohydrate derivative metabolic process"/>
    <property type="evidence" value="ECO:0007669"/>
    <property type="project" value="InterPro"/>
</dbReference>
<keyword evidence="3" id="KW-0804">Transcription</keyword>
<keyword evidence="2" id="KW-0238">DNA-binding</keyword>
<dbReference type="SUPFAM" id="SSF53697">
    <property type="entry name" value="SIS domain"/>
    <property type="match status" value="1"/>
</dbReference>
<dbReference type="Proteomes" id="UP000245629">
    <property type="component" value="Plasmid unnamed1"/>
</dbReference>
<dbReference type="SUPFAM" id="SSF46689">
    <property type="entry name" value="Homeodomain-like"/>
    <property type="match status" value="1"/>
</dbReference>
<dbReference type="Pfam" id="PF01380">
    <property type="entry name" value="SIS"/>
    <property type="match status" value="1"/>
</dbReference>
<dbReference type="Gene3D" id="1.10.10.10">
    <property type="entry name" value="Winged helix-like DNA-binding domain superfamily/Winged helix DNA-binding domain"/>
    <property type="match status" value="1"/>
</dbReference>
<dbReference type="Pfam" id="PF01418">
    <property type="entry name" value="HTH_6"/>
    <property type="match status" value="1"/>
</dbReference>
<evidence type="ECO:0000313" key="6">
    <source>
        <dbReference type="EMBL" id="AWK89041.1"/>
    </source>
</evidence>
<dbReference type="PROSITE" id="PS51071">
    <property type="entry name" value="HTH_RPIR"/>
    <property type="match status" value="1"/>
</dbReference>
<dbReference type="OrthoDB" id="8582409at2"/>
<evidence type="ECO:0000256" key="3">
    <source>
        <dbReference type="ARBA" id="ARBA00023163"/>
    </source>
</evidence>
<dbReference type="CDD" id="cd05013">
    <property type="entry name" value="SIS_RpiR"/>
    <property type="match status" value="1"/>
</dbReference>
<gene>
    <name evidence="6" type="ORF">DEW08_23775</name>
</gene>
<dbReference type="GO" id="GO:0003700">
    <property type="term" value="F:DNA-binding transcription factor activity"/>
    <property type="evidence" value="ECO:0007669"/>
    <property type="project" value="InterPro"/>
</dbReference>
<dbReference type="RefSeq" id="WP_109331913.1">
    <property type="nucleotide sequence ID" value="NZ_CP029356.1"/>
</dbReference>
<dbReference type="PANTHER" id="PTHR30514:SF1">
    <property type="entry name" value="HTH-TYPE TRANSCRIPTIONAL REGULATOR HEXR-RELATED"/>
    <property type="match status" value="1"/>
</dbReference>
<evidence type="ECO:0000259" key="5">
    <source>
        <dbReference type="PROSITE" id="PS51464"/>
    </source>
</evidence>
<dbReference type="EMBL" id="CP029356">
    <property type="protein sequence ID" value="AWK89041.1"/>
    <property type="molecule type" value="Genomic_DNA"/>
</dbReference>
<dbReference type="InterPro" id="IPR047640">
    <property type="entry name" value="RpiR-like"/>
</dbReference>
<keyword evidence="7" id="KW-1185">Reference proteome</keyword>
<keyword evidence="1" id="KW-0805">Transcription regulation</keyword>
<dbReference type="PROSITE" id="PS51464">
    <property type="entry name" value="SIS"/>
    <property type="match status" value="1"/>
</dbReference>
<dbReference type="Gene3D" id="3.40.50.10490">
    <property type="entry name" value="Glucose-6-phosphate isomerase like protein, domain 1"/>
    <property type="match status" value="1"/>
</dbReference>
<sequence length="306" mass="31603">MLSAIRSATDQLRRAELAVARVVLAAPASVLNDSIAQLAARAGVSEPTVLRFCRAVGFTGFQDFKLKLAQDLAATAARAEATRESVALARDLSPDDSVGSAAEKVLNRAIDALLRVRDGLDATALERAARAMIGARRVEIFGVGASGSVAQDAHHKMFRLLPAVSASSDPHIQAMAAATLGPGDVAVALSKTGTSVEILNAVAVARSAGATVVAITAPGSDLARAADIVLAVEVDEDTAIHTPMASRLAQLAVLDALAVGIGLLSPPDLNERLGRIKAVLRERHLTSTGAAVSPTPLVPLSYEDHR</sequence>
<dbReference type="InterPro" id="IPR009057">
    <property type="entry name" value="Homeodomain-like_sf"/>
</dbReference>
<organism evidence="6 7">
    <name type="scientific">Azospirillum thermophilum</name>
    <dbReference type="NCBI Taxonomy" id="2202148"/>
    <lineage>
        <taxon>Bacteria</taxon>
        <taxon>Pseudomonadati</taxon>
        <taxon>Pseudomonadota</taxon>
        <taxon>Alphaproteobacteria</taxon>
        <taxon>Rhodospirillales</taxon>
        <taxon>Azospirillaceae</taxon>
        <taxon>Azospirillum</taxon>
    </lineage>
</organism>
<dbReference type="PANTHER" id="PTHR30514">
    <property type="entry name" value="GLUCOKINASE"/>
    <property type="match status" value="1"/>
</dbReference>
<dbReference type="InterPro" id="IPR001347">
    <property type="entry name" value="SIS_dom"/>
</dbReference>
<dbReference type="InterPro" id="IPR046348">
    <property type="entry name" value="SIS_dom_sf"/>
</dbReference>
<accession>A0A2S2CX27</accession>
<dbReference type="GO" id="GO:0003677">
    <property type="term" value="F:DNA binding"/>
    <property type="evidence" value="ECO:0007669"/>
    <property type="project" value="UniProtKB-KW"/>
</dbReference>
<name>A0A2S2CX27_9PROT</name>
<protein>
    <submittedName>
        <fullName evidence="6">MurR/RpiR family transcriptional regulator</fullName>
    </submittedName>
</protein>
<feature type="domain" description="SIS" evidence="5">
    <location>
        <begin position="128"/>
        <end position="267"/>
    </location>
</feature>
<dbReference type="AlphaFoldDB" id="A0A2S2CX27"/>
<evidence type="ECO:0000256" key="1">
    <source>
        <dbReference type="ARBA" id="ARBA00023015"/>
    </source>
</evidence>